<dbReference type="AlphaFoldDB" id="A0A4Z1JI11"/>
<accession>A0A4Z1JI11</accession>
<comment type="caution">
    <text evidence="1">The sequence shown here is derived from an EMBL/GenBank/DDBJ whole genome shotgun (WGS) entry which is preliminary data.</text>
</comment>
<organism evidence="1 2">
    <name type="scientific">Botrytis elliptica</name>
    <dbReference type="NCBI Taxonomy" id="278938"/>
    <lineage>
        <taxon>Eukaryota</taxon>
        <taxon>Fungi</taxon>
        <taxon>Dikarya</taxon>
        <taxon>Ascomycota</taxon>
        <taxon>Pezizomycotina</taxon>
        <taxon>Leotiomycetes</taxon>
        <taxon>Helotiales</taxon>
        <taxon>Sclerotiniaceae</taxon>
        <taxon>Botrytis</taxon>
    </lineage>
</organism>
<evidence type="ECO:0000313" key="2">
    <source>
        <dbReference type="Proteomes" id="UP000297229"/>
    </source>
</evidence>
<name>A0A4Z1JI11_9HELO</name>
<proteinExistence type="predicted"/>
<keyword evidence="2" id="KW-1185">Reference proteome</keyword>
<protein>
    <submittedName>
        <fullName evidence="1">Uncharacterized protein</fullName>
    </submittedName>
</protein>
<dbReference type="Proteomes" id="UP000297229">
    <property type="component" value="Unassembled WGS sequence"/>
</dbReference>
<gene>
    <name evidence="1" type="ORF">BELL_0803g00030</name>
</gene>
<dbReference type="EMBL" id="PQXM01000801">
    <property type="protein sequence ID" value="TGO68873.1"/>
    <property type="molecule type" value="Genomic_DNA"/>
</dbReference>
<reference evidence="1 2" key="1">
    <citation type="submission" date="2017-12" db="EMBL/GenBank/DDBJ databases">
        <title>Comparative genomics of Botrytis spp.</title>
        <authorList>
            <person name="Valero-Jimenez C.A."/>
            <person name="Tapia P."/>
            <person name="Veloso J."/>
            <person name="Silva-Moreno E."/>
            <person name="Staats M."/>
            <person name="Valdes J.H."/>
            <person name="Van Kan J.A.L."/>
        </authorList>
    </citation>
    <scope>NUCLEOTIDE SEQUENCE [LARGE SCALE GENOMIC DNA]</scope>
    <source>
        <strain evidence="1 2">Be9601</strain>
    </source>
</reference>
<evidence type="ECO:0000313" key="1">
    <source>
        <dbReference type="EMBL" id="TGO68873.1"/>
    </source>
</evidence>
<sequence length="85" mass="9868">MVISSSYYRAAIFGMAAGGYDMWWHLRFVELRVVRIWLLHCGVNFRNATPIQKISFESGEIHLRIKIATKLGQCITKLHMDERKG</sequence>